<accession>X6LZU0</accession>
<dbReference type="SUPFAM" id="SSF52540">
    <property type="entry name" value="P-loop containing nucleoside triphosphate hydrolases"/>
    <property type="match status" value="1"/>
</dbReference>
<dbReference type="Pfam" id="PF00071">
    <property type="entry name" value="Ras"/>
    <property type="match status" value="1"/>
</dbReference>
<dbReference type="OrthoDB" id="265044at2759"/>
<dbReference type="Gene3D" id="3.40.50.300">
    <property type="entry name" value="P-loop containing nucleotide triphosphate hydrolases"/>
    <property type="match status" value="1"/>
</dbReference>
<dbReference type="EMBL" id="ASPP01026183">
    <property type="protein sequence ID" value="ETO07413.1"/>
    <property type="molecule type" value="Genomic_DNA"/>
</dbReference>
<dbReference type="NCBIfam" id="TIGR00231">
    <property type="entry name" value="small_GTP"/>
    <property type="match status" value="1"/>
</dbReference>
<keyword evidence="1" id="KW-0547">Nucleotide-binding</keyword>
<keyword evidence="2" id="KW-0342">GTP-binding</keyword>
<dbReference type="SMART" id="SM00175">
    <property type="entry name" value="RAB"/>
    <property type="match status" value="1"/>
</dbReference>
<dbReference type="GO" id="GO:0016020">
    <property type="term" value="C:membrane"/>
    <property type="evidence" value="ECO:0007669"/>
    <property type="project" value="InterPro"/>
</dbReference>
<proteinExistence type="predicted"/>
<dbReference type="Proteomes" id="UP000023152">
    <property type="component" value="Unassembled WGS sequence"/>
</dbReference>
<dbReference type="PROSITE" id="PS51421">
    <property type="entry name" value="RAS"/>
    <property type="match status" value="1"/>
</dbReference>
<dbReference type="SMART" id="SM00173">
    <property type="entry name" value="RAS"/>
    <property type="match status" value="1"/>
</dbReference>
<reference evidence="3 4" key="1">
    <citation type="journal article" date="2013" name="Curr. Biol.">
        <title>The Genome of the Foraminiferan Reticulomyxa filosa.</title>
        <authorList>
            <person name="Glockner G."/>
            <person name="Hulsmann N."/>
            <person name="Schleicher M."/>
            <person name="Noegel A.A."/>
            <person name="Eichinger L."/>
            <person name="Gallinger C."/>
            <person name="Pawlowski J."/>
            <person name="Sierra R."/>
            <person name="Euteneuer U."/>
            <person name="Pillet L."/>
            <person name="Moustafa A."/>
            <person name="Platzer M."/>
            <person name="Groth M."/>
            <person name="Szafranski K."/>
            <person name="Schliwa M."/>
        </authorList>
    </citation>
    <scope>NUCLEOTIDE SEQUENCE [LARGE SCALE GENOMIC DNA]</scope>
</reference>
<evidence type="ECO:0000313" key="3">
    <source>
        <dbReference type="EMBL" id="ETO07413.1"/>
    </source>
</evidence>
<dbReference type="InterPro" id="IPR001806">
    <property type="entry name" value="Small_GTPase"/>
</dbReference>
<dbReference type="InterPro" id="IPR020849">
    <property type="entry name" value="Small_GTPase_Ras-type"/>
</dbReference>
<dbReference type="GO" id="GO:0007165">
    <property type="term" value="P:signal transduction"/>
    <property type="evidence" value="ECO:0007669"/>
    <property type="project" value="InterPro"/>
</dbReference>
<dbReference type="PRINTS" id="PR00449">
    <property type="entry name" value="RASTRNSFRMNG"/>
</dbReference>
<protein>
    <submittedName>
        <fullName evidence="3">Ras family small GTPase</fullName>
    </submittedName>
</protein>
<evidence type="ECO:0000256" key="1">
    <source>
        <dbReference type="ARBA" id="ARBA00022741"/>
    </source>
</evidence>
<sequence length="172" mass="20292">MSHITPSHMHYIITKHRIEKVKIVMLGHLYSGKSVLVTRFVKDEFFEEYDPTIEQVYEKQMQLNSQQSCLIHILDVSGDELFSSLQERWFCESHCVIISYYINELLCMESVIKPFLSLIHRIDENILIIVAGTKTNLRHDFPNYKHNLDFSVKFCQQNNICYIETSAKDKLM</sequence>
<dbReference type="PANTHER" id="PTHR24070">
    <property type="entry name" value="RAS, DI-RAS, AND RHEB FAMILY MEMBERS OF SMALL GTPASE SUPERFAMILY"/>
    <property type="match status" value="1"/>
</dbReference>
<name>X6LZU0_RETFI</name>
<dbReference type="GO" id="GO:0003924">
    <property type="term" value="F:GTPase activity"/>
    <property type="evidence" value="ECO:0007669"/>
    <property type="project" value="InterPro"/>
</dbReference>
<comment type="caution">
    <text evidence="3">The sequence shown here is derived from an EMBL/GenBank/DDBJ whole genome shotgun (WGS) entry which is preliminary data.</text>
</comment>
<dbReference type="InterPro" id="IPR027417">
    <property type="entry name" value="P-loop_NTPase"/>
</dbReference>
<gene>
    <name evidence="3" type="ORF">RFI_29980</name>
</gene>
<dbReference type="AlphaFoldDB" id="X6LZU0"/>
<dbReference type="GO" id="GO:0005525">
    <property type="term" value="F:GTP binding"/>
    <property type="evidence" value="ECO:0007669"/>
    <property type="project" value="UniProtKB-KW"/>
</dbReference>
<dbReference type="PROSITE" id="PS51419">
    <property type="entry name" value="RAB"/>
    <property type="match status" value="1"/>
</dbReference>
<keyword evidence="4" id="KW-1185">Reference proteome</keyword>
<evidence type="ECO:0000313" key="4">
    <source>
        <dbReference type="Proteomes" id="UP000023152"/>
    </source>
</evidence>
<evidence type="ECO:0000256" key="2">
    <source>
        <dbReference type="ARBA" id="ARBA00023134"/>
    </source>
</evidence>
<organism evidence="3 4">
    <name type="scientific">Reticulomyxa filosa</name>
    <dbReference type="NCBI Taxonomy" id="46433"/>
    <lineage>
        <taxon>Eukaryota</taxon>
        <taxon>Sar</taxon>
        <taxon>Rhizaria</taxon>
        <taxon>Retaria</taxon>
        <taxon>Foraminifera</taxon>
        <taxon>Monothalamids</taxon>
        <taxon>Reticulomyxidae</taxon>
        <taxon>Reticulomyxa</taxon>
    </lineage>
</organism>
<dbReference type="InterPro" id="IPR005225">
    <property type="entry name" value="Small_GTP-bd"/>
</dbReference>